<proteinExistence type="predicted"/>
<dbReference type="EMBL" id="VIEB01000633">
    <property type="protein sequence ID" value="TQD84523.1"/>
    <property type="molecule type" value="Genomic_DNA"/>
</dbReference>
<reference evidence="1 2" key="1">
    <citation type="journal article" date="2019" name="G3 (Bethesda)">
        <title>Sequencing of a Wild Apple (Malus baccata) Genome Unravels the Differences Between Cultivated and Wild Apple Species Regarding Disease Resistance and Cold Tolerance.</title>
        <authorList>
            <person name="Chen X."/>
        </authorList>
    </citation>
    <scope>NUCLEOTIDE SEQUENCE [LARGE SCALE GENOMIC DNA]</scope>
    <source>
        <strain evidence="2">cv. Shandingzi</strain>
        <tissue evidence="1">Leaves</tissue>
    </source>
</reference>
<comment type="caution">
    <text evidence="1">The sequence shown here is derived from an EMBL/GenBank/DDBJ whole genome shotgun (WGS) entry which is preliminary data.</text>
</comment>
<dbReference type="Proteomes" id="UP000315295">
    <property type="component" value="Unassembled WGS sequence"/>
</dbReference>
<organism evidence="1 2">
    <name type="scientific">Malus baccata</name>
    <name type="common">Siberian crab apple</name>
    <name type="synonym">Pyrus baccata</name>
    <dbReference type="NCBI Taxonomy" id="106549"/>
    <lineage>
        <taxon>Eukaryota</taxon>
        <taxon>Viridiplantae</taxon>
        <taxon>Streptophyta</taxon>
        <taxon>Embryophyta</taxon>
        <taxon>Tracheophyta</taxon>
        <taxon>Spermatophyta</taxon>
        <taxon>Magnoliopsida</taxon>
        <taxon>eudicotyledons</taxon>
        <taxon>Gunneridae</taxon>
        <taxon>Pentapetalae</taxon>
        <taxon>rosids</taxon>
        <taxon>fabids</taxon>
        <taxon>Rosales</taxon>
        <taxon>Rosaceae</taxon>
        <taxon>Amygdaloideae</taxon>
        <taxon>Maleae</taxon>
        <taxon>Malus</taxon>
    </lineage>
</organism>
<keyword evidence="2" id="KW-1185">Reference proteome</keyword>
<protein>
    <submittedName>
        <fullName evidence="1">Uncharacterized protein</fullName>
    </submittedName>
</protein>
<gene>
    <name evidence="1" type="ORF">C1H46_029911</name>
</gene>
<accession>A0A540LDG9</accession>
<sequence>MEMYEIKPSPATKSSIDGLERVRLDSSEASGESVICTKLFEPGVEVIHLPYLHFITEIALFSGWRPVTCVPCAATRCLIGYFPSLFVQKMENSLYSPFEASQWKIG</sequence>
<evidence type="ECO:0000313" key="1">
    <source>
        <dbReference type="EMBL" id="TQD84523.1"/>
    </source>
</evidence>
<name>A0A540LDG9_MALBA</name>
<evidence type="ECO:0000313" key="2">
    <source>
        <dbReference type="Proteomes" id="UP000315295"/>
    </source>
</evidence>
<dbReference type="AlphaFoldDB" id="A0A540LDG9"/>